<dbReference type="RefSeq" id="WP_257498178.1">
    <property type="nucleotide sequence ID" value="NZ_CP102382.1"/>
</dbReference>
<dbReference type="Proteomes" id="UP001317001">
    <property type="component" value="Chromosome"/>
</dbReference>
<gene>
    <name evidence="1" type="ORF">NPX36_07800</name>
</gene>
<evidence type="ECO:0000313" key="2">
    <source>
        <dbReference type="Proteomes" id="UP001317001"/>
    </source>
</evidence>
<organism evidence="1 2">
    <name type="scientific">Paenimyroides aestuarii</name>
    <dbReference type="NCBI Taxonomy" id="2968490"/>
    <lineage>
        <taxon>Bacteria</taxon>
        <taxon>Pseudomonadati</taxon>
        <taxon>Bacteroidota</taxon>
        <taxon>Flavobacteriia</taxon>
        <taxon>Flavobacteriales</taxon>
        <taxon>Flavobacteriaceae</taxon>
        <taxon>Paenimyroides</taxon>
    </lineage>
</organism>
<keyword evidence="2" id="KW-1185">Reference proteome</keyword>
<evidence type="ECO:0000313" key="1">
    <source>
        <dbReference type="EMBL" id="UUV20272.1"/>
    </source>
</evidence>
<proteinExistence type="predicted"/>
<protein>
    <submittedName>
        <fullName evidence="1">Uncharacterized protein</fullName>
    </submittedName>
</protein>
<name>A0ABY5NNY8_9FLAO</name>
<reference evidence="1 2" key="1">
    <citation type="submission" date="2022-08" db="EMBL/GenBank/DDBJ databases">
        <title>Myroides zhujiangensis sp. nov., a novel bacterium isolated from sediment in the Pearl River Estuary.</title>
        <authorList>
            <person name="Cui L."/>
        </authorList>
    </citation>
    <scope>NUCLEOTIDE SEQUENCE [LARGE SCALE GENOMIC DNA]</scope>
    <source>
        <strain evidence="1 2">SCSIO 72103</strain>
    </source>
</reference>
<dbReference type="EMBL" id="CP102382">
    <property type="protein sequence ID" value="UUV20272.1"/>
    <property type="molecule type" value="Genomic_DNA"/>
</dbReference>
<sequence>MNNKLQQHKVCHSEGVSKSKEFPTLFYVLCSIVYSLFSISATAQNYNWQWAVNGGGSLGESGWYYQVEQIFDIQVGTDDNYYFVAKIKNGTPQLGGQPVTVYGNQMGGNDIFIFSTTCDGQVRWSQAIGGGGYLMQPIT</sequence>
<accession>A0ABY5NNY8</accession>